<dbReference type="Proteomes" id="UP000218887">
    <property type="component" value="Unassembled WGS sequence"/>
</dbReference>
<reference evidence="2 3" key="1">
    <citation type="submission" date="2017-08" db="EMBL/GenBank/DDBJ databases">
        <title>Virgibacillus indicus sp. nov. and Virgibacillus profoundi sp. nov, two moderately halophilic bacteria isolated from marine sediment by using the Microfluidic Streak Plate.</title>
        <authorList>
            <person name="Xu B."/>
            <person name="Hu B."/>
            <person name="Wang J."/>
            <person name="Zhu Y."/>
            <person name="Huang L."/>
            <person name="Du W."/>
            <person name="Huang Y."/>
        </authorList>
    </citation>
    <scope>NUCLEOTIDE SEQUENCE [LARGE SCALE GENOMIC DNA]</scope>
    <source>
        <strain evidence="2 3">IO3-P3-H5</strain>
    </source>
</reference>
<dbReference type="Gene3D" id="3.40.190.10">
    <property type="entry name" value="Periplasmic binding protein-like II"/>
    <property type="match status" value="2"/>
</dbReference>
<accession>A0A2A2IJ73</accession>
<gene>
    <name evidence="2" type="ORF">CIL05_00390</name>
</gene>
<feature type="chain" id="PRO_5038785699" evidence="1">
    <location>
        <begin position="23"/>
        <end position="541"/>
    </location>
</feature>
<dbReference type="AlphaFoldDB" id="A0A2A2IJ73"/>
<feature type="signal peptide" evidence="1">
    <location>
        <begin position="1"/>
        <end position="22"/>
    </location>
</feature>
<dbReference type="Pfam" id="PF01547">
    <property type="entry name" value="SBP_bac_1"/>
    <property type="match status" value="1"/>
</dbReference>
<dbReference type="InterPro" id="IPR006059">
    <property type="entry name" value="SBP"/>
</dbReference>
<dbReference type="OrthoDB" id="54751at2"/>
<keyword evidence="1" id="KW-0732">Signal</keyword>
<dbReference type="EMBL" id="NPOA01000001">
    <property type="protein sequence ID" value="PAV31153.1"/>
    <property type="molecule type" value="Genomic_DNA"/>
</dbReference>
<protein>
    <submittedName>
        <fullName evidence="2">ABC transporter substrate-binding protein</fullName>
    </submittedName>
</protein>
<evidence type="ECO:0000313" key="2">
    <source>
        <dbReference type="EMBL" id="PAV31153.1"/>
    </source>
</evidence>
<dbReference type="InterPro" id="IPR050490">
    <property type="entry name" value="Bact_solute-bd_prot1"/>
</dbReference>
<dbReference type="RefSeq" id="WP_095653524.1">
    <property type="nucleotide sequence ID" value="NZ_NPOA01000001.1"/>
</dbReference>
<dbReference type="PANTHER" id="PTHR43649">
    <property type="entry name" value="ARABINOSE-BINDING PROTEIN-RELATED"/>
    <property type="match status" value="1"/>
</dbReference>
<dbReference type="PANTHER" id="PTHR43649:SF12">
    <property type="entry name" value="DIACETYLCHITOBIOSE BINDING PROTEIN DASA"/>
    <property type="match status" value="1"/>
</dbReference>
<dbReference type="PROSITE" id="PS51257">
    <property type="entry name" value="PROKAR_LIPOPROTEIN"/>
    <property type="match status" value="1"/>
</dbReference>
<keyword evidence="3" id="KW-1185">Reference proteome</keyword>
<comment type="caution">
    <text evidence="2">The sequence shown here is derived from an EMBL/GenBank/DDBJ whole genome shotgun (WGS) entry which is preliminary data.</text>
</comment>
<evidence type="ECO:0000313" key="3">
    <source>
        <dbReference type="Proteomes" id="UP000218887"/>
    </source>
</evidence>
<organism evidence="2 3">
    <name type="scientific">Virgibacillus profundi</name>
    <dbReference type="NCBI Taxonomy" id="2024555"/>
    <lineage>
        <taxon>Bacteria</taxon>
        <taxon>Bacillati</taxon>
        <taxon>Bacillota</taxon>
        <taxon>Bacilli</taxon>
        <taxon>Bacillales</taxon>
        <taxon>Bacillaceae</taxon>
        <taxon>Virgibacillus</taxon>
    </lineage>
</organism>
<sequence>MKNRKLLFFAMIVLIVMLAACSNDDEASGEAGGSEEAKNNTNEEGFPIVDEQISLNFFAGQSPASNDDWNDVMIFNEYEEMTNMDIQWEMIPHASLEEKRNLALASGDLPDAFHSAVMPATDIMKYGGQGVFIPLNDLIDKYAPNFKKILEENPDVRKAITFPDGNIYGFPQMSDPEFNSYRMGPKQWINTEWLDALGMDMPQTTEEYYEYLKAVKTEDPNGNGENDEIPYGGPGIGSLYFYLQGAFGVANRGANNTNIDIDSETGEMRFFPITDGYKQLLEYMNKLYSEGLIAQNIFSIESGQYHANASEGIYGSTNWYAPEVIFGEEAGSVLEGMPALEGPEGEKGFTTLYSAALNKGSFIITSENKNPEATVRWIDHFYGDEGQKLFFMGLEGETYELNEEGEPEYMDHIMNSEEGLTYEQGLAKYLTYPGGGFPSVTSLKYFKGAESNEKALAAAELLAPDLEEEIWPGFNYTQEENDKLTSFGADIDKYVEEMRDKFISGDESLDNWDEYVETVKSMNLEEYLEIKTAAYERYQEN</sequence>
<dbReference type="SUPFAM" id="SSF53850">
    <property type="entry name" value="Periplasmic binding protein-like II"/>
    <property type="match status" value="1"/>
</dbReference>
<evidence type="ECO:0000256" key="1">
    <source>
        <dbReference type="SAM" id="SignalP"/>
    </source>
</evidence>
<proteinExistence type="predicted"/>
<name>A0A2A2IJ73_9BACI</name>